<dbReference type="CDD" id="cd17933">
    <property type="entry name" value="DEXSc_RecD-like"/>
    <property type="match status" value="1"/>
</dbReference>
<dbReference type="Gene3D" id="3.40.50.300">
    <property type="entry name" value="P-loop containing nucleotide triphosphate hydrolases"/>
    <property type="match status" value="2"/>
</dbReference>
<dbReference type="PANTHER" id="PTHR30313:SF2">
    <property type="entry name" value="DNA PRIMASE"/>
    <property type="match status" value="1"/>
</dbReference>
<protein>
    <submittedName>
        <fullName evidence="4">Conjugative relaxase domain-containing protein, TrwC/TraI family</fullName>
    </submittedName>
</protein>
<reference evidence="5" key="1">
    <citation type="submission" date="2016-10" db="EMBL/GenBank/DDBJ databases">
        <authorList>
            <person name="Varghese N."/>
            <person name="Submissions S."/>
        </authorList>
    </citation>
    <scope>NUCLEOTIDE SEQUENCE [LARGE SCALE GENOMIC DNA]</scope>
    <source>
        <strain evidence="5">DSM 45421</strain>
    </source>
</reference>
<feature type="compositionally biased region" description="Low complexity" evidence="1">
    <location>
        <begin position="1384"/>
        <end position="1399"/>
    </location>
</feature>
<evidence type="ECO:0000259" key="3">
    <source>
        <dbReference type="Pfam" id="PF08751"/>
    </source>
</evidence>
<dbReference type="InterPro" id="IPR037068">
    <property type="entry name" value="DNA_primase_core_N_sf"/>
</dbReference>
<dbReference type="InterPro" id="IPR014862">
    <property type="entry name" value="TrwC"/>
</dbReference>
<sequence>MSLHKLTAGDGYTYLTRQVAAFDATERGYGGLGDYYSQRGESPGVWTGGGLHGLDGIDAGQPVGEEQMRALFGEGRHPDAARLQRQALAAGADRQQAWLAGALGRPFYVFAARADGFQARCARACAALTRARGHPRDSPITDEERAGIRSDTGRDMFTDVYGRAPRDARELSGFIARLSRSATTAVTGYDLTFSPVKSVSALWALAPRDVAERIEAAHAAAVAVADTLSWLQGHACLTRTGADGVRQVETTGLVAAVFTHRDSRAGDPDLHSHVAVSNKVQTRDGRWLALDGRVLHKAAVSASERYNTRLEAHLADRVGVRFADRPGQTAGTRPVREVVGVDDRLLATWSSRRQVIDVRRGELAAAFQQRHGRTPTAIEAIALAQQATLETRQAKHEPRSLAEQRVTWRRQALAVLGGPAGLSGMLDRVLTRERTPALPVTERWIRSAALRVLETVSGQRATWQVWHVRAEAERLVRAAALTSDEVDRAVDRLTAAVLSPDLSIPLGDPDPVVEPPPLCRSDGSSVYTVAGARRYSSRAVLDAEALLLAAAGRGDGRRVDPAVVELALLETTANGRELNPGQAQLVRDLAGSRARVQLAVAPAGAGKTTALAALSRAWEASGGDVLGLAPSAVATAGLREAVGAPCDTVAKLTWSLDTGNLPDWVTAIGPGTLVIVDEAGMAGTRDLARVVAHVLGRGGSVRLVGDDRQLTSVAAGGVLTEIAARHGAATLTQLVRFTDPAEAAATVALRDGDTTAVGFYLDAGRVHVGDLTTCAEQAYTRWAADRARGLDALLLAATRDVVQQLNDRARAHRLASSGVPPGREVTLADGTRAGAGDPVITRANDRRLLLTGADWVKNGDRWTVTAVRADGALRVAHTGTGGRLTLPAAYVAEHVQLGYASTVHGAQGVTADTCHAVLTGAESRQLLYVALSRGRTANHVYLPTVGDGDPHSLVTPAAVSPPTATDLLIAVLGRDDAQTSATGDRRALTDPAGQLHSAATRYADALRVAAEHHLAGPTVEALQDAAERLHPHLTAATTWPTLRGHLALLALLGADPVAALRTAAPVRELDTAHDSAAVLQWRLPEPGPAGPLPWLPGVPAALADDPRWGPYLAARTDHVTACAARVADTAATWTPATVPAWARQLIDPALAQLRSDVTVWRAALAVPDSDRRPTGPPRPAAAERRHQRRLEEDLAATAPARSSSVWAALADGIDPRIRHDPHWPALAARLAAADRAGLDAAGLLAAVAAHRPLPDDLPAAALWWRLTPHLAPATIPAAPGTAGPRPDWCATLRRLLPDADGVLADPAWPALVAAVTAGSRTGWSPADLLAAAVIGLPAAAVGDRTGRARTEALVFRITALTDTPPVDAPEPLPADLQPPDDADQLASIEDPAAVGAAGPADPPPGDQDAPFDPEWDAPPPTAEPRNLTPDPFTWTGRPVADEADYLLEQHFWATAAVGRDRLIELTTQAAAFYADSYPGSWAPGYLRRRLGTDLTADPRFDPGYAPGGWTTLVDHLRSRGATDDELLAAGLAQRARTGALIDRFRDRLTFPIRDVDGAIRGFVARRNPAVAEDGRTGPKYLNTPGTDLYREGEHLLGLHENRAALAAIVEYYSARPAQLYFDQLWVNRRERHVHSGDREGPPTVLQLEFNVPCGGAAQAVHGPVHGGGTIDPRPPAGQPHWRLMFSISLAEEGWDAGQLETALRDFRAKWKLELVAAVRQANVEIAERRSQMTEQVGAEVGRRRNPLVAVQRATRNLSIPLSRTTADVAVIPVSPRHLSLAAAESAVASGREPFSLADDIAEGLLQTIASFSRALERLPVTADKLLGEDEETLRDVLLFVLNANWAGQVTGETFIGLGKTDISLRWRDLDAFIAECKFWHGARHFSDAVEQLLGRYVVWRDTRVALILFVRDRKDVSRVLQSASEVLEAHERLLSAAEWDADKTRRDFSLQSKTDEGRVIRLSLLPVVVPTSA</sequence>
<dbReference type="SUPFAM" id="SSF56731">
    <property type="entry name" value="DNA primase core"/>
    <property type="match status" value="1"/>
</dbReference>
<dbReference type="EMBL" id="FMZF01000004">
    <property type="protein sequence ID" value="SDC93594.1"/>
    <property type="molecule type" value="Genomic_DNA"/>
</dbReference>
<feature type="region of interest" description="Disordered" evidence="1">
    <location>
        <begin position="1362"/>
        <end position="1435"/>
    </location>
</feature>
<dbReference type="SUPFAM" id="SSF52540">
    <property type="entry name" value="P-loop containing nucleoside triphosphate hydrolases"/>
    <property type="match status" value="2"/>
</dbReference>
<organism evidence="4 5">
    <name type="scientific">Geodermatophilus telluris</name>
    <dbReference type="NCBI Taxonomy" id="1190417"/>
    <lineage>
        <taxon>Bacteria</taxon>
        <taxon>Bacillati</taxon>
        <taxon>Actinomycetota</taxon>
        <taxon>Actinomycetes</taxon>
        <taxon>Geodermatophilales</taxon>
        <taxon>Geodermatophilaceae</taxon>
        <taxon>Geodermatophilus</taxon>
    </lineage>
</organism>
<dbReference type="Pfam" id="PF08275">
    <property type="entry name" value="DNAG_N"/>
    <property type="match status" value="1"/>
</dbReference>
<keyword evidence="5" id="KW-1185">Reference proteome</keyword>
<dbReference type="GO" id="GO:0006269">
    <property type="term" value="P:DNA replication, synthesis of primer"/>
    <property type="evidence" value="ECO:0007669"/>
    <property type="project" value="TreeGrafter"/>
</dbReference>
<proteinExistence type="predicted"/>
<accession>A0A1G6QNF5</accession>
<dbReference type="PANTHER" id="PTHR30313">
    <property type="entry name" value="DNA PRIMASE"/>
    <property type="match status" value="1"/>
</dbReference>
<dbReference type="CDD" id="cd18809">
    <property type="entry name" value="SF1_C_RecD"/>
    <property type="match status" value="1"/>
</dbReference>
<feature type="domain" description="DNA primase DNAG catalytic core N-terminal" evidence="2">
    <location>
        <begin position="1483"/>
        <end position="1601"/>
    </location>
</feature>
<dbReference type="Proteomes" id="UP000199416">
    <property type="component" value="Unassembled WGS sequence"/>
</dbReference>
<dbReference type="GO" id="GO:0005737">
    <property type="term" value="C:cytoplasm"/>
    <property type="evidence" value="ECO:0007669"/>
    <property type="project" value="TreeGrafter"/>
</dbReference>
<dbReference type="Gene3D" id="2.30.30.940">
    <property type="match status" value="1"/>
</dbReference>
<evidence type="ECO:0000259" key="2">
    <source>
        <dbReference type="Pfam" id="PF08275"/>
    </source>
</evidence>
<feature type="region of interest" description="Disordered" evidence="1">
    <location>
        <begin position="1167"/>
        <end position="1188"/>
    </location>
</feature>
<evidence type="ECO:0000256" key="1">
    <source>
        <dbReference type="SAM" id="MobiDB-lite"/>
    </source>
</evidence>
<dbReference type="OrthoDB" id="4524286at2"/>
<dbReference type="NCBIfam" id="NF041492">
    <property type="entry name" value="MobF"/>
    <property type="match status" value="1"/>
</dbReference>
<dbReference type="InterPro" id="IPR050219">
    <property type="entry name" value="DnaG_primase"/>
</dbReference>
<name>A0A1G6QNF5_9ACTN</name>
<gene>
    <name evidence="4" type="ORF">SAMN05660690_3011</name>
</gene>
<feature type="domain" description="TrwC relaxase" evidence="3">
    <location>
        <begin position="8"/>
        <end position="413"/>
    </location>
</feature>
<dbReference type="Gene3D" id="3.90.980.10">
    <property type="entry name" value="DNA primase, catalytic core, N-terminal domain"/>
    <property type="match status" value="1"/>
</dbReference>
<evidence type="ECO:0000313" key="4">
    <source>
        <dbReference type="EMBL" id="SDC93594.1"/>
    </source>
</evidence>
<dbReference type="SUPFAM" id="SSF55464">
    <property type="entry name" value="Origin of replication-binding domain, RBD-like"/>
    <property type="match status" value="1"/>
</dbReference>
<dbReference type="STRING" id="1190417.SAMN05660690_3011"/>
<dbReference type="RefSeq" id="WP_091366991.1">
    <property type="nucleotide sequence ID" value="NZ_FMZF01000004.1"/>
</dbReference>
<dbReference type="Pfam" id="PF08751">
    <property type="entry name" value="TrwC"/>
    <property type="match status" value="1"/>
</dbReference>
<dbReference type="InterPro" id="IPR027417">
    <property type="entry name" value="P-loop_NTPase"/>
</dbReference>
<dbReference type="InterPro" id="IPR013264">
    <property type="entry name" value="DNAG_N"/>
</dbReference>
<dbReference type="Pfam" id="PF13604">
    <property type="entry name" value="AAA_30"/>
    <property type="match status" value="1"/>
</dbReference>
<evidence type="ECO:0000313" key="5">
    <source>
        <dbReference type="Proteomes" id="UP000199416"/>
    </source>
</evidence>